<evidence type="ECO:0000313" key="7">
    <source>
        <dbReference type="Proteomes" id="UP000576087"/>
    </source>
</evidence>
<keyword evidence="6" id="KW-1185">Reference proteome</keyword>
<dbReference type="Proteomes" id="UP000520770">
    <property type="component" value="Unassembled WGS sequence"/>
</dbReference>
<comment type="caution">
    <text evidence="4">The sequence shown here is derived from an EMBL/GenBank/DDBJ whole genome shotgun (WGS) entry which is preliminary data.</text>
</comment>
<reference evidence="5 6" key="1">
    <citation type="submission" date="2020-08" db="EMBL/GenBank/DDBJ databases">
        <title>Genomic Encyclopedia of Type Strains, Phase IV (KMG-V): Genome sequencing to study the core and pangenomes of soil and plant-associated prokaryotes.</title>
        <authorList>
            <person name="Whitman W."/>
        </authorList>
    </citation>
    <scope>NUCLEOTIDE SEQUENCE [LARGE SCALE GENOMIC DNA]</scope>
    <source>
        <strain evidence="3 6">SEMIA 444</strain>
        <strain evidence="2 5">SEMIA 448</strain>
        <strain evidence="4 7">SEMIA 452</strain>
    </source>
</reference>
<proteinExistence type="predicted"/>
<evidence type="ECO:0000313" key="2">
    <source>
        <dbReference type="EMBL" id="MBB4348655.1"/>
    </source>
</evidence>
<feature type="region of interest" description="Disordered" evidence="1">
    <location>
        <begin position="160"/>
        <end position="180"/>
    </location>
</feature>
<sequence length="180" mass="18726">MIKIVLIGVWVCIISLGGVYAAVTLSAKSGVEVAKPVIPPAYVAGETLSIPVVTEGAVTGYFLTKVSVMIDQEKAANTHIPIAPYITDELYTVLVGNKMIDLPKVGDLNVEGLRAKIKDDLNARAGDALVTAVIFEQLDYLSKADLAGKSNQKMASKKIIAPEPAPAGTAGSAAAPAQSH</sequence>
<organism evidence="4 7">
    <name type="scientific">Aliirhizobium cellulosilyticum</name>
    <dbReference type="NCBI Taxonomy" id="393664"/>
    <lineage>
        <taxon>Bacteria</taxon>
        <taxon>Pseudomonadati</taxon>
        <taxon>Pseudomonadota</taxon>
        <taxon>Alphaproteobacteria</taxon>
        <taxon>Hyphomicrobiales</taxon>
        <taxon>Rhizobiaceae</taxon>
        <taxon>Aliirhizobium</taxon>
    </lineage>
</organism>
<dbReference type="Proteomes" id="UP000576087">
    <property type="component" value="Unassembled WGS sequence"/>
</dbReference>
<name>A0A7W6V0F5_9HYPH</name>
<evidence type="ECO:0000313" key="3">
    <source>
        <dbReference type="EMBL" id="MBB4411891.1"/>
    </source>
</evidence>
<dbReference type="Proteomes" id="UP000524535">
    <property type="component" value="Unassembled WGS sequence"/>
</dbReference>
<accession>A0A7W6V0F5</accession>
<dbReference type="EMBL" id="JACIHM010000002">
    <property type="protein sequence ID" value="MBB4446582.1"/>
    <property type="molecule type" value="Genomic_DNA"/>
</dbReference>
<keyword evidence="4" id="KW-0282">Flagellum</keyword>
<keyword evidence="4" id="KW-0966">Cell projection</keyword>
<evidence type="ECO:0000313" key="5">
    <source>
        <dbReference type="Proteomes" id="UP000520770"/>
    </source>
</evidence>
<dbReference type="AlphaFoldDB" id="A0A7W6V0F5"/>
<feature type="compositionally biased region" description="Low complexity" evidence="1">
    <location>
        <begin position="166"/>
        <end position="180"/>
    </location>
</feature>
<dbReference type="EMBL" id="JACIGW010000002">
    <property type="protein sequence ID" value="MBB4348655.1"/>
    <property type="molecule type" value="Genomic_DNA"/>
</dbReference>
<protein>
    <submittedName>
        <fullName evidence="4">Flagellar basal body-associated protein FliL</fullName>
    </submittedName>
</protein>
<evidence type="ECO:0000313" key="6">
    <source>
        <dbReference type="Proteomes" id="UP000524535"/>
    </source>
</evidence>
<keyword evidence="4" id="KW-0969">Cilium</keyword>
<evidence type="ECO:0000256" key="1">
    <source>
        <dbReference type="SAM" id="MobiDB-lite"/>
    </source>
</evidence>
<evidence type="ECO:0000313" key="4">
    <source>
        <dbReference type="EMBL" id="MBB4446582.1"/>
    </source>
</evidence>
<dbReference type="EMBL" id="JACIGY010000002">
    <property type="protein sequence ID" value="MBB4411891.1"/>
    <property type="molecule type" value="Genomic_DNA"/>
</dbReference>
<dbReference type="RefSeq" id="WP_183823297.1">
    <property type="nucleotide sequence ID" value="NZ_JACIGW010000002.1"/>
</dbReference>
<gene>
    <name evidence="3" type="ORF">GGE31_002396</name>
    <name evidence="2" type="ORF">GGE33_002397</name>
    <name evidence="4" type="ORF">GGE35_002398</name>
</gene>